<dbReference type="STRING" id="208439.AJAP_00640"/>
<gene>
    <name evidence="1" type="ORF">AJAP_00640</name>
</gene>
<evidence type="ECO:0000313" key="2">
    <source>
        <dbReference type="Proteomes" id="UP000028492"/>
    </source>
</evidence>
<organism evidence="1 2">
    <name type="scientific">Amycolatopsis japonica</name>
    <dbReference type="NCBI Taxonomy" id="208439"/>
    <lineage>
        <taxon>Bacteria</taxon>
        <taxon>Bacillati</taxon>
        <taxon>Actinomycetota</taxon>
        <taxon>Actinomycetes</taxon>
        <taxon>Pseudonocardiales</taxon>
        <taxon>Pseudonocardiaceae</taxon>
        <taxon>Amycolatopsis</taxon>
        <taxon>Amycolatopsis japonica group</taxon>
    </lineage>
</organism>
<dbReference type="EMBL" id="CP008953">
    <property type="protein sequence ID" value="AIG73066.1"/>
    <property type="molecule type" value="Genomic_DNA"/>
</dbReference>
<sequence length="202" mass="23343">MAYITLPTFVGYSTSSGPSRSSFVRRWRRQYEDPARGGFNFYLRAANAIRAGRISGRDREVLRALVENADERTRPHYTEIANGWLRYVGRRDLRLVEVGRSRWRLGSLEVGINPHLGLRKGDGPVYVTWLYFKEEPLSRDAAQMVLWLLEQTMDELRPGGRPLVVDVRRSKEFALSPRDRDKVRPWVRSEASAFMSLWEAAA</sequence>
<dbReference type="AlphaFoldDB" id="A0A075UL06"/>
<evidence type="ECO:0000313" key="1">
    <source>
        <dbReference type="EMBL" id="AIG73066.1"/>
    </source>
</evidence>
<proteinExistence type="predicted"/>
<reference evidence="1 2" key="1">
    <citation type="journal article" date="2014" name="J. Biotechnol.">
        <title>Complete genome sequence of the actinobacterium Amycolatopsis japonica MG417-CF17(T) (=DSM 44213T) producing (S,S)-N,N'-ethylenediaminedisuccinic acid.</title>
        <authorList>
            <person name="Stegmann E."/>
            <person name="Albersmeier A."/>
            <person name="Spohn M."/>
            <person name="Gert H."/>
            <person name="Weber T."/>
            <person name="Wohlleben W."/>
            <person name="Kalinowski J."/>
            <person name="Ruckert C."/>
        </authorList>
    </citation>
    <scope>NUCLEOTIDE SEQUENCE [LARGE SCALE GENOMIC DNA]</scope>
    <source>
        <strain evidence="2">MG417-CF17 (DSM 44213)</strain>
    </source>
</reference>
<accession>A0A075UL06</accession>
<dbReference type="Proteomes" id="UP000028492">
    <property type="component" value="Chromosome"/>
</dbReference>
<protein>
    <submittedName>
        <fullName evidence="1">Uncharacterized protein</fullName>
    </submittedName>
</protein>
<keyword evidence="2" id="KW-1185">Reference proteome</keyword>
<dbReference type="eggNOG" id="ENOG5030WV2">
    <property type="taxonomic scope" value="Bacteria"/>
</dbReference>
<dbReference type="RefSeq" id="WP_038507260.1">
    <property type="nucleotide sequence ID" value="NZ_CP008953.1"/>
</dbReference>
<dbReference type="KEGG" id="aja:AJAP_00640"/>
<name>A0A075UL06_9PSEU</name>
<dbReference type="HOGENOM" id="CLU_115334_1_0_11"/>